<proteinExistence type="predicted"/>
<keyword evidence="2" id="KW-1185">Reference proteome</keyword>
<evidence type="ECO:0000313" key="1">
    <source>
        <dbReference type="EMBL" id="ACL59220.1"/>
    </source>
</evidence>
<sequence>MELWARWAASGRLARQIACRFIVAEVAVPVVVAAETAQHGRGTLAHGHLAAIAGVSVSTVKRAIRAARDLGLLSVEERRVSAFRNLPAVTIVSRE</sequence>
<protein>
    <submittedName>
        <fullName evidence="1">Uncharacterized protein</fullName>
    </submittedName>
</protein>
<accession>B8IAF7</accession>
<dbReference type="AlphaFoldDB" id="B8IAF7"/>
<evidence type="ECO:0000313" key="2">
    <source>
        <dbReference type="Proteomes" id="UP000008207"/>
    </source>
</evidence>
<dbReference type="Proteomes" id="UP000008207">
    <property type="component" value="Chromosome"/>
</dbReference>
<reference evidence="1 2" key="1">
    <citation type="submission" date="2009-01" db="EMBL/GenBank/DDBJ databases">
        <title>Complete sequence of chromosome of Methylobacterium nodulans ORS 2060.</title>
        <authorList>
            <consortium name="US DOE Joint Genome Institute"/>
            <person name="Lucas S."/>
            <person name="Copeland A."/>
            <person name="Lapidus A."/>
            <person name="Glavina del Rio T."/>
            <person name="Dalin E."/>
            <person name="Tice H."/>
            <person name="Bruce D."/>
            <person name="Goodwin L."/>
            <person name="Pitluck S."/>
            <person name="Sims D."/>
            <person name="Brettin T."/>
            <person name="Detter J.C."/>
            <person name="Han C."/>
            <person name="Larimer F."/>
            <person name="Land M."/>
            <person name="Hauser L."/>
            <person name="Kyrpides N."/>
            <person name="Ivanova N."/>
            <person name="Marx C.J."/>
            <person name="Richardson P."/>
        </authorList>
    </citation>
    <scope>NUCLEOTIDE SEQUENCE [LARGE SCALE GENOMIC DNA]</scope>
    <source>
        <strain evidence="2">LMG 21967 / CNCM I-2342 / ORS 2060</strain>
    </source>
</reference>
<dbReference type="HOGENOM" id="CLU_2369612_0_0_5"/>
<dbReference type="EMBL" id="CP001349">
    <property type="protein sequence ID" value="ACL59220.1"/>
    <property type="molecule type" value="Genomic_DNA"/>
</dbReference>
<name>B8IAF7_METNO</name>
<dbReference type="KEGG" id="mno:Mnod_4349"/>
<organism evidence="1 2">
    <name type="scientific">Methylobacterium nodulans (strain LMG 21967 / CNCM I-2342 / ORS 2060)</name>
    <dbReference type="NCBI Taxonomy" id="460265"/>
    <lineage>
        <taxon>Bacteria</taxon>
        <taxon>Pseudomonadati</taxon>
        <taxon>Pseudomonadota</taxon>
        <taxon>Alphaproteobacteria</taxon>
        <taxon>Hyphomicrobiales</taxon>
        <taxon>Methylobacteriaceae</taxon>
        <taxon>Methylobacterium</taxon>
    </lineage>
</organism>
<gene>
    <name evidence="1" type="ordered locus">Mnod_4349</name>
</gene>